<name>A0ABM8PH00_9HYPH</name>
<dbReference type="EMBL" id="CABFWF030000008">
    <property type="protein sequence ID" value="CAD7029643.1"/>
    <property type="molecule type" value="Genomic_DNA"/>
</dbReference>
<protein>
    <submittedName>
        <fullName evidence="1">Uncharacterized protein</fullName>
    </submittedName>
</protein>
<dbReference type="Proteomes" id="UP000606921">
    <property type="component" value="Unassembled WGS sequence"/>
</dbReference>
<comment type="caution">
    <text evidence="1">The sequence shown here is derived from an EMBL/GenBank/DDBJ whole genome shotgun (WGS) entry which is preliminary data.</text>
</comment>
<reference evidence="1 2" key="1">
    <citation type="submission" date="2020-11" db="EMBL/GenBank/DDBJ databases">
        <authorList>
            <person name="Lassalle F."/>
        </authorList>
    </citation>
    <scope>NUCLEOTIDE SEQUENCE [LARGE SCALE GENOMIC DNA]</scope>
    <source>
        <strain evidence="1 2">JC140</strain>
    </source>
</reference>
<organism evidence="1 2">
    <name type="scientific">Pseudorhizobium endolithicum</name>
    <dbReference type="NCBI Taxonomy" id="1191678"/>
    <lineage>
        <taxon>Bacteria</taxon>
        <taxon>Pseudomonadati</taxon>
        <taxon>Pseudomonadota</taxon>
        <taxon>Alphaproteobacteria</taxon>
        <taxon>Hyphomicrobiales</taxon>
        <taxon>Rhizobiaceae</taxon>
        <taxon>Rhizobium/Agrobacterium group</taxon>
        <taxon>Pseudorhizobium</taxon>
    </lineage>
</organism>
<gene>
    <name evidence="1" type="ORF">REJC140_02729</name>
</gene>
<dbReference type="RefSeq" id="WP_142591960.1">
    <property type="nucleotide sequence ID" value="NZ_CABFWF030000008.1"/>
</dbReference>
<proteinExistence type="predicted"/>
<accession>A0ABM8PH00</accession>
<keyword evidence="2" id="KW-1185">Reference proteome</keyword>
<sequence length="118" mass="13157">MLKHAWILPLLMLIAIGLAALVPARAAAEDEFRRRPPTAFHDLPGVVPEQERVGRNSYTCTTSIENVYVGRGRYDILYGDTAPRRVYHCKTESGLSYSGTQLPSTDWIPGINPLHLPK</sequence>
<evidence type="ECO:0000313" key="2">
    <source>
        <dbReference type="Proteomes" id="UP000606921"/>
    </source>
</evidence>
<evidence type="ECO:0000313" key="1">
    <source>
        <dbReference type="EMBL" id="CAD7029643.1"/>
    </source>
</evidence>